<feature type="compositionally biased region" description="Acidic residues" evidence="1">
    <location>
        <begin position="437"/>
        <end position="469"/>
    </location>
</feature>
<evidence type="ECO:0008006" key="4">
    <source>
        <dbReference type="Google" id="ProtNLM"/>
    </source>
</evidence>
<dbReference type="Proteomes" id="UP000091918">
    <property type="component" value="Unassembled WGS sequence"/>
</dbReference>
<accession>A0A1B7NYC0</accession>
<dbReference type="InterPro" id="IPR010770">
    <property type="entry name" value="Ecd"/>
</dbReference>
<gene>
    <name evidence="2" type="ORF">ACJ72_04050</name>
</gene>
<dbReference type="GO" id="GO:0005634">
    <property type="term" value="C:nucleus"/>
    <property type="evidence" value="ECO:0007669"/>
    <property type="project" value="TreeGrafter"/>
</dbReference>
<organism evidence="2 3">
    <name type="scientific">Emergomyces africanus</name>
    <dbReference type="NCBI Taxonomy" id="1955775"/>
    <lineage>
        <taxon>Eukaryota</taxon>
        <taxon>Fungi</taxon>
        <taxon>Dikarya</taxon>
        <taxon>Ascomycota</taxon>
        <taxon>Pezizomycotina</taxon>
        <taxon>Eurotiomycetes</taxon>
        <taxon>Eurotiomycetidae</taxon>
        <taxon>Onygenales</taxon>
        <taxon>Ajellomycetaceae</taxon>
        <taxon>Emergomyces</taxon>
    </lineage>
</organism>
<keyword evidence="3" id="KW-1185">Reference proteome</keyword>
<evidence type="ECO:0000313" key="2">
    <source>
        <dbReference type="EMBL" id="OAX81607.1"/>
    </source>
</evidence>
<protein>
    <recommendedName>
        <fullName evidence="4">Regulatory factor Sgt1</fullName>
    </recommendedName>
</protein>
<dbReference type="PANTHER" id="PTHR13060">
    <property type="entry name" value="SGT1 PROTEIN HSGT1 SUPPRESSOR OF GCR2"/>
    <property type="match status" value="1"/>
</dbReference>
<feature type="region of interest" description="Disordered" evidence="1">
    <location>
        <begin position="589"/>
        <end position="616"/>
    </location>
</feature>
<feature type="region of interest" description="Disordered" evidence="1">
    <location>
        <begin position="433"/>
        <end position="574"/>
    </location>
</feature>
<proteinExistence type="predicted"/>
<dbReference type="Pfam" id="PF07093">
    <property type="entry name" value="SGT1"/>
    <property type="match status" value="2"/>
</dbReference>
<dbReference type="OrthoDB" id="27237at2759"/>
<reference evidence="2 3" key="1">
    <citation type="submission" date="2015-07" db="EMBL/GenBank/DDBJ databases">
        <title>Emmonsia species relationships and genome sequence.</title>
        <authorList>
            <person name="Cuomo C.A."/>
            <person name="Schwartz I.S."/>
            <person name="Kenyon C."/>
            <person name="de Hoog G.S."/>
            <person name="Govender N.P."/>
            <person name="Botha A."/>
            <person name="Moreno L."/>
            <person name="de Vries M."/>
            <person name="Munoz J.F."/>
            <person name="Stielow J.B."/>
        </authorList>
    </citation>
    <scope>NUCLEOTIDE SEQUENCE [LARGE SCALE GENOMIC DNA]</scope>
    <source>
        <strain evidence="2 3">CBS 136260</strain>
    </source>
</reference>
<feature type="compositionally biased region" description="Acidic residues" evidence="1">
    <location>
        <begin position="501"/>
        <end position="514"/>
    </location>
</feature>
<dbReference type="PANTHER" id="PTHR13060:SF0">
    <property type="entry name" value="PROTEIN ECDYSONELESS HOMOLOG"/>
    <property type="match status" value="1"/>
</dbReference>
<evidence type="ECO:0000256" key="1">
    <source>
        <dbReference type="SAM" id="MobiDB-lite"/>
    </source>
</evidence>
<evidence type="ECO:0000313" key="3">
    <source>
        <dbReference type="Proteomes" id="UP000091918"/>
    </source>
</evidence>
<dbReference type="AlphaFoldDB" id="A0A1B7NYC0"/>
<dbReference type="STRING" id="1658172.A0A1B7NYC0"/>
<dbReference type="EMBL" id="LGUA01000443">
    <property type="protein sequence ID" value="OAX81607.1"/>
    <property type="molecule type" value="Genomic_DNA"/>
</dbReference>
<feature type="compositionally biased region" description="Basic and acidic residues" evidence="1">
    <location>
        <begin position="515"/>
        <end position="528"/>
    </location>
</feature>
<sequence length="616" mass="69506">MAPPTDEDIEWFKSTFRPIPKPQLPDDCIEYSLYCISSGTRGDGTADAELARAHLVEVQKAAAALVKKLLKDYIWQRDGFKLEITREDGLNLLRGRTEYGDSIEDEWVIVFILRELTRQFEDLWVKVSDSDGEFLLVEAAATLPSWLEPEVASHRVWIHKQNLLIIKPEEAKRSTLKPLTFREAKKIILEDPKRLMHSPTIEAEAFYRLRNYPKQIADNLHTSPITIPRKLAHILHLKPSYISPAVDAFYIRDPISLRPLKAKDSSALIFKPEDLVTVSVCFTRVGYAQLKSQDFELPPAWKGKLPPETAKTDYSRAEMGMKVTSGFEMLLSDPQNQDKVTVREIKLVVDDIESGDEKLPTNDEIESTWEKREDDEKWLDISFEDLEEELKGRHGANKGGKPTGAFGDQAAQENLQRIVERFEQFLNDDSAGLDGADFIDEMDSDDFDAESEDFSSDGEDKEVSFDEDEFSKMMEEMMGLPSKPEGSVRPVMSKRVKELNSDDDNDEDDSEQIEELSKQMEAELRETGVLDLNPKRKGKQAVKGKVPADSQKNSDDIQEVEGNTGGEEDHDVESVDFNLAKNLLESLSSQAGSAGPGSNLLGMMGIKLPKDDRESK</sequence>
<name>A0A1B7NYC0_9EURO</name>
<comment type="caution">
    <text evidence="2">The sequence shown here is derived from an EMBL/GenBank/DDBJ whole genome shotgun (WGS) entry which is preliminary data.</text>
</comment>